<sequence length="357" mass="38154">MTSTLALPARNDVWRLALVVPQQGPAGIIGPSCEAVAELAARELNTAGGILGREVEIEIVDGAAGPTTVARRIEELMAAGAIDAISGWHTSDIRNTLAPMVSGRIPYAYTALYEGGETHPGVYCTGETPQIQLEPAMRWMRDFAGIRKWFVVGSDYVWPRDTMTEVRKFAGDLGLELVGGAFVPVGGAVTALVERVAQADCQAVLMLLLGQDAVRFNRTFAHRGLDTTLMRFSPLMDENMLLATGAANTTGLMSAAGFFDSQRDADAADLHARYTALHGRFAPVIGGPAESCYEGIRLLSSMIERTGSFTAPAMAPALDGTAYSGPRGTVEFRHAQARQHIHLAVANGSEFEVVTDF</sequence>
<dbReference type="Proteomes" id="UP000279275">
    <property type="component" value="Unassembled WGS sequence"/>
</dbReference>
<dbReference type="EMBL" id="RFFH01000001">
    <property type="protein sequence ID" value="RMI35218.1"/>
    <property type="molecule type" value="Genomic_DNA"/>
</dbReference>
<keyword evidence="2" id="KW-0732">Signal</keyword>
<dbReference type="RefSeq" id="WP_122186193.1">
    <property type="nucleotide sequence ID" value="NZ_RFFH01000001.1"/>
</dbReference>
<proteinExistence type="inferred from homology"/>
<comment type="caution">
    <text evidence="4">The sequence shown here is derived from an EMBL/GenBank/DDBJ whole genome shotgun (WGS) entry which is preliminary data.</text>
</comment>
<accession>A0A3M2LKC2</accession>
<evidence type="ECO:0000259" key="3">
    <source>
        <dbReference type="Pfam" id="PF13458"/>
    </source>
</evidence>
<dbReference type="OrthoDB" id="7337537at2"/>
<keyword evidence="5" id="KW-1185">Reference proteome</keyword>
<dbReference type="CDD" id="cd06358">
    <property type="entry name" value="PBP1_NHase"/>
    <property type="match status" value="1"/>
</dbReference>
<dbReference type="SUPFAM" id="SSF53822">
    <property type="entry name" value="Periplasmic binding protein-like I"/>
    <property type="match status" value="1"/>
</dbReference>
<evidence type="ECO:0000313" key="4">
    <source>
        <dbReference type="EMBL" id="RMI35218.1"/>
    </source>
</evidence>
<protein>
    <recommendedName>
        <fullName evidence="3">Leucine-binding protein domain-containing protein</fullName>
    </recommendedName>
</protein>
<dbReference type="PANTHER" id="PTHR47628">
    <property type="match status" value="1"/>
</dbReference>
<evidence type="ECO:0000313" key="5">
    <source>
        <dbReference type="Proteomes" id="UP000279275"/>
    </source>
</evidence>
<evidence type="ECO:0000256" key="2">
    <source>
        <dbReference type="ARBA" id="ARBA00022729"/>
    </source>
</evidence>
<organism evidence="4 5">
    <name type="scientific">Nocardia stercoris</name>
    <dbReference type="NCBI Taxonomy" id="2483361"/>
    <lineage>
        <taxon>Bacteria</taxon>
        <taxon>Bacillati</taxon>
        <taxon>Actinomycetota</taxon>
        <taxon>Actinomycetes</taxon>
        <taxon>Mycobacteriales</taxon>
        <taxon>Nocardiaceae</taxon>
        <taxon>Nocardia</taxon>
    </lineage>
</organism>
<evidence type="ECO:0000256" key="1">
    <source>
        <dbReference type="ARBA" id="ARBA00010062"/>
    </source>
</evidence>
<dbReference type="InterPro" id="IPR028081">
    <property type="entry name" value="Leu-bd"/>
</dbReference>
<dbReference type="Pfam" id="PF13458">
    <property type="entry name" value="Peripla_BP_6"/>
    <property type="match status" value="1"/>
</dbReference>
<reference evidence="4 5" key="1">
    <citation type="submission" date="2018-10" db="EMBL/GenBank/DDBJ databases">
        <title>Isolation from cow dung.</title>
        <authorList>
            <person name="Ling L."/>
        </authorList>
    </citation>
    <scope>NUCLEOTIDE SEQUENCE [LARGE SCALE GENOMIC DNA]</scope>
    <source>
        <strain evidence="4 5">NEAU-LL90</strain>
    </source>
</reference>
<dbReference type="AlphaFoldDB" id="A0A3M2LKC2"/>
<dbReference type="Gene3D" id="3.40.50.2300">
    <property type="match status" value="2"/>
</dbReference>
<feature type="domain" description="Leucine-binding protein" evidence="3">
    <location>
        <begin position="15"/>
        <end position="338"/>
    </location>
</feature>
<dbReference type="PANTHER" id="PTHR47628:SF1">
    <property type="entry name" value="ALIPHATIC AMIDASE EXPRESSION-REGULATING PROTEIN"/>
    <property type="match status" value="1"/>
</dbReference>
<name>A0A3M2LKC2_9NOCA</name>
<dbReference type="InterPro" id="IPR028082">
    <property type="entry name" value="Peripla_BP_I"/>
</dbReference>
<gene>
    <name evidence="4" type="ORF">EBN03_02695</name>
</gene>
<comment type="similarity">
    <text evidence="1">Belongs to the leucine-binding protein family.</text>
</comment>